<feature type="coiled-coil region" evidence="1">
    <location>
        <begin position="237"/>
        <end position="264"/>
    </location>
</feature>
<dbReference type="AlphaFoldDB" id="A0A914MDH3"/>
<dbReference type="WBParaSite" id="Minc3s01320g22747">
    <property type="protein sequence ID" value="Minc3s01320g22747"/>
    <property type="gene ID" value="Minc3s01320g22747"/>
</dbReference>
<evidence type="ECO:0000313" key="3">
    <source>
        <dbReference type="Proteomes" id="UP000887563"/>
    </source>
</evidence>
<proteinExistence type="predicted"/>
<dbReference type="Proteomes" id="UP000887563">
    <property type="component" value="Unplaced"/>
</dbReference>
<feature type="region of interest" description="Disordered" evidence="2">
    <location>
        <begin position="1"/>
        <end position="81"/>
    </location>
</feature>
<evidence type="ECO:0000256" key="1">
    <source>
        <dbReference type="SAM" id="Coils"/>
    </source>
</evidence>
<accession>A0A914MDH3</accession>
<keyword evidence="1" id="KW-0175">Coiled coil</keyword>
<name>A0A914MDH3_MELIC</name>
<feature type="compositionally biased region" description="Low complexity" evidence="2">
    <location>
        <begin position="157"/>
        <end position="171"/>
    </location>
</feature>
<sequence>MPQGKDKTKKGSQHGGANSGPKISGNNSGQKLFEEAGESSSSLKQNEETKKAVMGKENVKPKEVPSNLEQSPEIKALNPSKLRVKNVLSVVSGGGDEAILSANSFVAGSGLGIILEESSSIQSNSEAVKASNKRKRNRKNKKENEKKMSPTPEENKSSSFGNSGGSISTISEPETKRCAGEEESGVPCLFKKGYLKVSKRNKMFKEQKEEFENTLLQKDKDFKALVKELVDGFFEENKKLKDEITVTKAELKTARNKIERLEKFHFLLEIPHNTVVNIKEMMDLDAEKFYERIYELNTELCHSAGKKKRKVQKKIYKDSRELLNKAEKILSDEGDGIFACELIWASFALVMARFFMKWNINIKGHRALGELAKYTVRFHKKPSARDFLRLFVKDIHNTHRIFYSGKYEIEEVEEYIKDSRKFINYMKAINEIALFADFKYYFPSGDELYREFAQKVYINVINEDICVFGDLSFLLSSCSTDCCNSC</sequence>
<keyword evidence="3" id="KW-1185">Reference proteome</keyword>
<organism evidence="3 4">
    <name type="scientific">Meloidogyne incognita</name>
    <name type="common">Southern root-knot nematode worm</name>
    <name type="synonym">Oxyuris incognita</name>
    <dbReference type="NCBI Taxonomy" id="6306"/>
    <lineage>
        <taxon>Eukaryota</taxon>
        <taxon>Metazoa</taxon>
        <taxon>Ecdysozoa</taxon>
        <taxon>Nematoda</taxon>
        <taxon>Chromadorea</taxon>
        <taxon>Rhabditida</taxon>
        <taxon>Tylenchina</taxon>
        <taxon>Tylenchomorpha</taxon>
        <taxon>Tylenchoidea</taxon>
        <taxon>Meloidogynidae</taxon>
        <taxon>Meloidogyninae</taxon>
        <taxon>Meloidogyne</taxon>
        <taxon>Meloidogyne incognita group</taxon>
    </lineage>
</organism>
<protein>
    <submittedName>
        <fullName evidence="4">Uncharacterized protein</fullName>
    </submittedName>
</protein>
<reference evidence="4" key="1">
    <citation type="submission" date="2022-11" db="UniProtKB">
        <authorList>
            <consortium name="WormBaseParasite"/>
        </authorList>
    </citation>
    <scope>IDENTIFICATION</scope>
</reference>
<evidence type="ECO:0000256" key="2">
    <source>
        <dbReference type="SAM" id="MobiDB-lite"/>
    </source>
</evidence>
<evidence type="ECO:0000313" key="4">
    <source>
        <dbReference type="WBParaSite" id="Minc3s01320g22747"/>
    </source>
</evidence>
<feature type="compositionally biased region" description="Basic residues" evidence="2">
    <location>
        <begin position="131"/>
        <end position="141"/>
    </location>
</feature>
<feature type="region of interest" description="Disordered" evidence="2">
    <location>
        <begin position="122"/>
        <end position="178"/>
    </location>
</feature>
<dbReference type="Gene3D" id="1.20.120.330">
    <property type="entry name" value="Nucleotidyltransferases domain 2"/>
    <property type="match status" value="1"/>
</dbReference>
<feature type="compositionally biased region" description="Basic and acidic residues" evidence="2">
    <location>
        <begin position="142"/>
        <end position="156"/>
    </location>
</feature>